<keyword evidence="9" id="KW-0472">Membrane</keyword>
<dbReference type="OrthoDB" id="8902296at2759"/>
<evidence type="ECO:0000256" key="2">
    <source>
        <dbReference type="ARBA" id="ARBA00007346"/>
    </source>
</evidence>
<evidence type="ECO:0000256" key="5">
    <source>
        <dbReference type="ARBA" id="ARBA00022781"/>
    </source>
</evidence>
<evidence type="ECO:0000256" key="12">
    <source>
        <dbReference type="ARBA" id="ARBA00064647"/>
    </source>
</evidence>
<evidence type="ECO:0000256" key="4">
    <source>
        <dbReference type="ARBA" id="ARBA00022547"/>
    </source>
</evidence>
<keyword evidence="4" id="KW-0138">CF(0)</keyword>
<protein>
    <recommendedName>
        <fullName evidence="13">ATP synthase peripheral stalk subunit F6, mitochondrial</fullName>
    </recommendedName>
    <alternativeName>
        <fullName evidence="10">ATP synthase peripheral stalk subunit F6</fullName>
    </alternativeName>
</protein>
<dbReference type="AlphaFoldDB" id="A0A9Q9YBT2"/>
<dbReference type="GO" id="GO:0045259">
    <property type="term" value="C:proton-transporting ATP synthase complex"/>
    <property type="evidence" value="ECO:0007669"/>
    <property type="project" value="UniProtKB-KW"/>
</dbReference>
<dbReference type="InterPro" id="IPR008387">
    <property type="entry name" value="ATP_synth_f6_mt"/>
</dbReference>
<comment type="subcellular location">
    <subcellularLocation>
        <location evidence="1">Mitochondrion inner membrane</location>
    </subcellularLocation>
</comment>
<dbReference type="PANTHER" id="PTHR12441:SF14">
    <property type="entry name" value="ATP SYNTHASE-COUPLING FACTOR 6, MITOCHONDRIAL"/>
    <property type="match status" value="1"/>
</dbReference>
<evidence type="ECO:0000256" key="7">
    <source>
        <dbReference type="ARBA" id="ARBA00023065"/>
    </source>
</evidence>
<feature type="compositionally biased region" description="Polar residues" evidence="14">
    <location>
        <begin position="186"/>
        <end position="217"/>
    </location>
</feature>
<name>A0A9Q9YBT2_CYPCA</name>
<evidence type="ECO:0000256" key="11">
    <source>
        <dbReference type="ARBA" id="ARBA00059339"/>
    </source>
</evidence>
<feature type="region of interest" description="Disordered" evidence="14">
    <location>
        <begin position="186"/>
        <end position="218"/>
    </location>
</feature>
<evidence type="ECO:0000256" key="1">
    <source>
        <dbReference type="ARBA" id="ARBA00004273"/>
    </source>
</evidence>
<keyword evidence="7" id="KW-0406">Ion transport</keyword>
<evidence type="ECO:0000256" key="10">
    <source>
        <dbReference type="ARBA" id="ARBA00029863"/>
    </source>
</evidence>
<evidence type="ECO:0000256" key="9">
    <source>
        <dbReference type="ARBA" id="ARBA00023136"/>
    </source>
</evidence>
<comment type="similarity">
    <text evidence="2">Belongs to the eukaryotic ATPase subunit F6 family.</text>
</comment>
<evidence type="ECO:0000256" key="6">
    <source>
        <dbReference type="ARBA" id="ARBA00022792"/>
    </source>
</evidence>
<evidence type="ECO:0000256" key="13">
    <source>
        <dbReference type="ARBA" id="ARBA00073749"/>
    </source>
</evidence>
<dbReference type="GO" id="GO:0015078">
    <property type="term" value="F:proton transmembrane transporter activity"/>
    <property type="evidence" value="ECO:0007669"/>
    <property type="project" value="InterPro"/>
</dbReference>
<dbReference type="GO" id="GO:0005743">
    <property type="term" value="C:mitochondrial inner membrane"/>
    <property type="evidence" value="ECO:0007669"/>
    <property type="project" value="UniProtKB-SubCell"/>
</dbReference>
<comment type="subunit">
    <text evidence="12">Component of the ATP synthase complex composed at least of ATP5F1A/subunit alpha, ATP5F1B/subunit beta, ATP5MC1/subunit c (homooctomer), MT-ATP6/subunit a, MT-ATP8/subunit 8, ATP5ME/subunit e, ATP5MF/subunit f, ATP5MG/subunit g, ATP5MK/subunit k, ATP5MJ/subunit j, ATP5F1C/subunit gamma, ATP5F1D/subunit delta, ATP5F1E/subunit epsilon, ATP5PF/subunit F6, ATP5PB/subunit b, ATP5PD/subunit d, ATP5PO/subunit OSCP. ATP synthase complex consists of a soluble F(1) head domain (subunits alpha(3) and beta(3)) - the catalytic core - and a membrane F(0) domain - the membrane proton channel (subunits c, a, 8, e, f, g, k and j). These two domains are linked by a central stalk (subunits gamma, delta, and epsilon) rotating inside the F1 region and a stationary peripheral stalk (subunits F6, b, d, and OSCP).</text>
</comment>
<evidence type="ECO:0000313" key="15">
    <source>
        <dbReference type="RefSeq" id="XP_042617313.1"/>
    </source>
</evidence>
<dbReference type="Pfam" id="PF05511">
    <property type="entry name" value="ATP-synt_F6"/>
    <property type="match status" value="1"/>
</dbReference>
<evidence type="ECO:0000256" key="8">
    <source>
        <dbReference type="ARBA" id="ARBA00023128"/>
    </source>
</evidence>
<dbReference type="GO" id="GO:0015986">
    <property type="term" value="P:proton motive force-driven ATP synthesis"/>
    <property type="evidence" value="ECO:0007669"/>
    <property type="project" value="InterPro"/>
</dbReference>
<dbReference type="RefSeq" id="XP_042617313.1">
    <property type="nucleotide sequence ID" value="XM_042761379.1"/>
</dbReference>
<gene>
    <name evidence="15" type="primary">LOC109096057</name>
</gene>
<dbReference type="GeneID" id="109096057"/>
<dbReference type="Proteomes" id="UP001155660">
    <property type="component" value="Chromosome A1"/>
</dbReference>
<evidence type="ECO:0000256" key="3">
    <source>
        <dbReference type="ARBA" id="ARBA00022448"/>
    </source>
</evidence>
<keyword evidence="6" id="KW-0999">Mitochondrion inner membrane</keyword>
<evidence type="ECO:0000256" key="14">
    <source>
        <dbReference type="SAM" id="MobiDB-lite"/>
    </source>
</evidence>
<keyword evidence="3" id="KW-0813">Transport</keyword>
<proteinExistence type="inferred from homology"/>
<keyword evidence="5" id="KW-0375">Hydrogen ion transport</keyword>
<keyword evidence="8" id="KW-0496">Mitochondrion</keyword>
<organism evidence="15">
    <name type="scientific">Cyprinus carpio</name>
    <name type="common">Common carp</name>
    <dbReference type="NCBI Taxonomy" id="7962"/>
    <lineage>
        <taxon>Eukaryota</taxon>
        <taxon>Metazoa</taxon>
        <taxon>Chordata</taxon>
        <taxon>Craniata</taxon>
        <taxon>Vertebrata</taxon>
        <taxon>Euteleostomi</taxon>
        <taxon>Actinopterygii</taxon>
        <taxon>Neopterygii</taxon>
        <taxon>Teleostei</taxon>
        <taxon>Ostariophysi</taxon>
        <taxon>Cypriniformes</taxon>
        <taxon>Cyprinidae</taxon>
        <taxon>Cyprininae</taxon>
        <taxon>Cyprinus</taxon>
    </lineage>
</organism>
<dbReference type="PANTHER" id="PTHR12441">
    <property type="entry name" value="ATP SYNTHASE COUPLING FACTOR 6, MITOCHONDRIAL"/>
    <property type="match status" value="1"/>
</dbReference>
<accession>A0A9Q9YBT2</accession>
<comment type="function">
    <text evidence="11">Subunit F6, of the mitochondrial membrane ATP synthase complex (F(1)F(0) ATP synthase or Complex V) that produces ATP from ADP in the presence of a proton gradient across the membrane which is generated by electron transport complexes of the respiratory chain. ATP synthase complex consist of a soluble F(1) head domain - the catalytic core - and a membrane F(1) domain - the membrane proton channel. These two domains are linked by a central stalk rotating inside the F(1) region and a stationary peripheral stalk. During catalysis, ATP synthesis in the catalytic domain of F(1) is coupled via a rotary mechanism of the central stalk subunits to proton translocation. In vivo, can only synthesize ATP although its ATP hydrolase activity can be activated artificially in vitro. Part of the complex F(0) domain. Part of the complex F(0) domain and the peripheric stalk, which acts as a stator to hold the catalytic alpha(3)beta(3) subcomplex and subunit a/ATP6 static relative to the rotary elements.</text>
</comment>
<dbReference type="FunFam" id="1.10.246.110:FF:000001">
    <property type="entry name" value="ATP synthase-coupling factor 6, mitochondrial"/>
    <property type="match status" value="1"/>
</dbReference>
<reference evidence="15" key="1">
    <citation type="submission" date="2025-08" db="UniProtKB">
        <authorList>
            <consortium name="RefSeq"/>
        </authorList>
    </citation>
    <scope>IDENTIFICATION</scope>
    <source>
        <tissue evidence="15">Muscle</tissue>
    </source>
</reference>
<sequence>MFATMSSLQRVRQLRVLEFLWLDSWIQRNLPPLTPLCTKAKNLKKPVRYTSIKKAKPKTIIDIAKLLQQKAKETKEKKKSVITVSALKAATSPTKLTTANKQNDRSDAKEIIISSAKVHTSTSTLPAKDAVDSYSTPDSVIVDSSLDFAYSKDVEQMESEGLLNKTYTETMYAKDAAPRAVESAVESPTITAPQEASAQGEMTTNSSQVSEPSSANPSEVIPFYEDVASASEKHAGETSDGRVYMPDVMVTSKAMSTPEVSSAREKIHLQEPFVVSEVVAVTSASAFENIAQSQYSSQPQSTQYQNFLAPTWSSNFKADKPSYGQEIIDQAAGSFPGGTADSILDTAIAEAVAVTSGEVPTLREVCHEEAIQVFDPMPEVSSPQSTENLPVAETTSASLSKAVKVDAPSEMSGDAQRSFSLKDPILVQTDVLEEEDQTEAAEELTEAQLDPIQRLFLEKIREYSTKSQYILHKSNNIKAFHAFQASAGPVDAGPVYEKALSEELNKLQRLYGSRDLTKFPEFKFSEPVLDESSLK</sequence>